<accession>A0A9X8EL50</accession>
<comment type="caution">
    <text evidence="1">The sequence shown here is derived from an EMBL/GenBank/DDBJ whole genome shotgun (WGS) entry which is preliminary data.</text>
</comment>
<evidence type="ECO:0000313" key="2">
    <source>
        <dbReference type="Proteomes" id="UP000269115"/>
    </source>
</evidence>
<dbReference type="EMBL" id="RJUR01000011">
    <property type="protein sequence ID" value="ROQ53652.1"/>
    <property type="molecule type" value="Genomic_DNA"/>
</dbReference>
<protein>
    <submittedName>
        <fullName evidence="1">Uncharacterized protein</fullName>
    </submittedName>
</protein>
<organism evidence="1 2">
    <name type="scientific">Pseudomonas putida</name>
    <name type="common">Arthrobacter siderocapsulatus</name>
    <dbReference type="NCBI Taxonomy" id="303"/>
    <lineage>
        <taxon>Bacteria</taxon>
        <taxon>Pseudomonadati</taxon>
        <taxon>Pseudomonadota</taxon>
        <taxon>Gammaproteobacteria</taxon>
        <taxon>Pseudomonadales</taxon>
        <taxon>Pseudomonadaceae</taxon>
        <taxon>Pseudomonas</taxon>
    </lineage>
</organism>
<dbReference type="Proteomes" id="UP000269115">
    <property type="component" value="Unassembled WGS sequence"/>
</dbReference>
<gene>
    <name evidence="1" type="ORF">EDF85_1416</name>
</gene>
<evidence type="ECO:0000313" key="1">
    <source>
        <dbReference type="EMBL" id="ROQ53652.1"/>
    </source>
</evidence>
<proteinExistence type="predicted"/>
<dbReference type="RefSeq" id="WP_123752624.1">
    <property type="nucleotide sequence ID" value="NZ_RJUR01000011.1"/>
</dbReference>
<reference evidence="1 2" key="1">
    <citation type="submission" date="2018-11" db="EMBL/GenBank/DDBJ databases">
        <title>Genomic analyses of the natural microbiome of Caenorhabditis elegans.</title>
        <authorList>
            <person name="Samuel B."/>
        </authorList>
    </citation>
    <scope>NUCLEOTIDE SEQUENCE [LARGE SCALE GENOMIC DNA]</scope>
    <source>
        <strain evidence="1 2">BIGb0473</strain>
    </source>
</reference>
<sequence>MNDQMPVSSYVTSFSYDQEPLPSLAPITATSGEFANFNKVWVMGGECYLLPDEHYQQFLQKCLENPRGLAINEKLVRCHQSRNLVTQP</sequence>
<name>A0A9X8EL50_PSEPU</name>
<dbReference type="AlphaFoldDB" id="A0A9X8EL50"/>